<dbReference type="InterPro" id="IPR001585">
    <property type="entry name" value="TAL/FSA"/>
</dbReference>
<dbReference type="GO" id="GO:0016829">
    <property type="term" value="F:lyase activity"/>
    <property type="evidence" value="ECO:0007669"/>
    <property type="project" value="UniProtKB-KW"/>
</dbReference>
<dbReference type="InterPro" id="IPR033919">
    <property type="entry name" value="TSA/FSA_arc/bac"/>
</dbReference>
<dbReference type="SUPFAM" id="SSF51569">
    <property type="entry name" value="Aldolase"/>
    <property type="match status" value="1"/>
</dbReference>
<dbReference type="CDD" id="cd00956">
    <property type="entry name" value="Transaldolase_FSA"/>
    <property type="match status" value="1"/>
</dbReference>
<gene>
    <name evidence="2" type="ORF">PQ472_12045</name>
</gene>
<name>A0ABY7WQY9_9LACO</name>
<dbReference type="EMBL" id="CP117884">
    <property type="protein sequence ID" value="WDF82607.1"/>
    <property type="molecule type" value="Genomic_DNA"/>
</dbReference>
<accession>A0ABY7WQY9</accession>
<evidence type="ECO:0000313" key="2">
    <source>
        <dbReference type="EMBL" id="WDF82607.1"/>
    </source>
</evidence>
<evidence type="ECO:0000256" key="1">
    <source>
        <dbReference type="ARBA" id="ARBA00023270"/>
    </source>
</evidence>
<dbReference type="PANTHER" id="PTHR10683">
    <property type="entry name" value="TRANSALDOLASE"/>
    <property type="match status" value="1"/>
</dbReference>
<sequence>MRFLLDTINIPDIKRYSSHLPISGITCNPSIIKAEGHIDFYKQMQDIYGLLNPGDTFHIQVSGTTKEQMLWDAHAIIQRIGNDISIKVPTTFTGLQVIKQLKEEGINVTATAIYTKIQGLLAIAAGADYIAPYYNRMQSSGIDAEDVIRSFHQAIVRDDSDTKILAASFHNVIQVTTALEAGADAVTLPPALLKNAIDIAPVEQAVSDFSADWAAVFGAGNYIDRL</sequence>
<protein>
    <submittedName>
        <fullName evidence="2">Fructose-6-phosphate aldolase</fullName>
        <ecNumber evidence="2">4.1.2.-</ecNumber>
    </submittedName>
</protein>
<evidence type="ECO:0000313" key="3">
    <source>
        <dbReference type="Proteomes" id="UP001220377"/>
    </source>
</evidence>
<dbReference type="InterPro" id="IPR013785">
    <property type="entry name" value="Aldolase_TIM"/>
</dbReference>
<dbReference type="Proteomes" id="UP001220377">
    <property type="component" value="Chromosome"/>
</dbReference>
<dbReference type="NCBIfam" id="NF009299">
    <property type="entry name" value="PRK12656.1"/>
    <property type="match status" value="1"/>
</dbReference>
<keyword evidence="1" id="KW-0704">Schiff base</keyword>
<dbReference type="Pfam" id="PF00923">
    <property type="entry name" value="TAL_FSA"/>
    <property type="match status" value="1"/>
</dbReference>
<dbReference type="EC" id="4.1.2.-" evidence="2"/>
<dbReference type="PANTHER" id="PTHR10683:SF28">
    <property type="entry name" value="TRANSALDOLASE C"/>
    <property type="match status" value="1"/>
</dbReference>
<dbReference type="Gene3D" id="3.20.20.70">
    <property type="entry name" value="Aldolase class I"/>
    <property type="match status" value="1"/>
</dbReference>
<organism evidence="2 3">
    <name type="scientific">Lacticaseibacillus pabuli</name>
    <dbReference type="NCBI Taxonomy" id="3025672"/>
    <lineage>
        <taxon>Bacteria</taxon>
        <taxon>Bacillati</taxon>
        <taxon>Bacillota</taxon>
        <taxon>Bacilli</taxon>
        <taxon>Lactobacillales</taxon>
        <taxon>Lactobacillaceae</taxon>
        <taxon>Lacticaseibacillus</taxon>
    </lineage>
</organism>
<proteinExistence type="predicted"/>
<keyword evidence="3" id="KW-1185">Reference proteome</keyword>
<keyword evidence="2" id="KW-0456">Lyase</keyword>
<reference evidence="2 3" key="1">
    <citation type="submission" date="2023-02" db="EMBL/GenBank/DDBJ databases">
        <title>Genome sequence of Lacticaseibacillus sp. KACC 23028.</title>
        <authorList>
            <person name="Kim S."/>
            <person name="Heo J."/>
            <person name="Kwon S.-W."/>
        </authorList>
    </citation>
    <scope>NUCLEOTIDE SEQUENCE [LARGE SCALE GENOMIC DNA]</scope>
    <source>
        <strain evidence="2 3">KACC 23028</strain>
    </source>
</reference>
<dbReference type="RefSeq" id="WP_274260199.1">
    <property type="nucleotide sequence ID" value="NZ_CP117884.1"/>
</dbReference>